<evidence type="ECO:0000313" key="12">
    <source>
        <dbReference type="EMBL" id="KIK63080.1"/>
    </source>
</evidence>
<dbReference type="GO" id="GO:0003697">
    <property type="term" value="F:single-stranded DNA binding"/>
    <property type="evidence" value="ECO:0007669"/>
    <property type="project" value="TreeGrafter"/>
</dbReference>
<dbReference type="Pfam" id="PF03372">
    <property type="entry name" value="Exo_endo_phos"/>
    <property type="match status" value="1"/>
</dbReference>
<proteinExistence type="predicted"/>
<keyword evidence="5" id="KW-0479">Metal-binding</keyword>
<dbReference type="PANTHER" id="PTHR15822">
    <property type="entry name" value="TRAF AND TNF RECEPTOR-ASSOCIATED PROTEIN"/>
    <property type="match status" value="1"/>
</dbReference>
<sequence>MPYKYPQNELHELRFYRFNSRKNCWKHVAIKRESDQCPLHHNIAIITWNVDFQAGKAVERINGVLDYLQHKVLKGNPFPHCVIMLQEVHSKAIPEIHSNPWIQKHFYMVPIDHLEWPNPNIYGNVTLVERSVSIREAGILHFAQTNMARTALLTDIRLAPLEPERYQGKREVIVRIVNTHLESLKDGNGAECRAEQLSLCVELLKDDPAVYGGVIGGDFNAIDDDSTDQVRHYHGLYDPGEAEESENGPLSHTWGFHEKNPLKFPTGRLDKIVYTPRGDFTMQTPVIFGQDAKTEDGEWISDHFGLLNNLQV</sequence>
<evidence type="ECO:0000313" key="13">
    <source>
        <dbReference type="Proteomes" id="UP000053593"/>
    </source>
</evidence>
<keyword evidence="4" id="KW-0540">Nuclease</keyword>
<organism evidence="12 13">
    <name type="scientific">Collybiopsis luxurians FD-317 M1</name>
    <dbReference type="NCBI Taxonomy" id="944289"/>
    <lineage>
        <taxon>Eukaryota</taxon>
        <taxon>Fungi</taxon>
        <taxon>Dikarya</taxon>
        <taxon>Basidiomycota</taxon>
        <taxon>Agaricomycotina</taxon>
        <taxon>Agaricomycetes</taxon>
        <taxon>Agaricomycetidae</taxon>
        <taxon>Agaricales</taxon>
        <taxon>Marasmiineae</taxon>
        <taxon>Omphalotaceae</taxon>
        <taxon>Collybiopsis</taxon>
        <taxon>Collybiopsis luxurians</taxon>
    </lineage>
</organism>
<dbReference type="InterPro" id="IPR036691">
    <property type="entry name" value="Endo/exonu/phosph_ase_sf"/>
</dbReference>
<name>A0A0D0BGQ1_9AGAR</name>
<evidence type="ECO:0000256" key="8">
    <source>
        <dbReference type="ARBA" id="ARBA00022842"/>
    </source>
</evidence>
<keyword evidence="13" id="KW-1185">Reference proteome</keyword>
<dbReference type="GO" id="GO:0004518">
    <property type="term" value="F:nuclease activity"/>
    <property type="evidence" value="ECO:0007669"/>
    <property type="project" value="UniProtKB-KW"/>
</dbReference>
<comment type="subcellular location">
    <subcellularLocation>
        <location evidence="3">Nucleus</location>
        <location evidence="3">PML body</location>
    </subcellularLocation>
</comment>
<dbReference type="GO" id="GO:0005737">
    <property type="term" value="C:cytoplasm"/>
    <property type="evidence" value="ECO:0007669"/>
    <property type="project" value="TreeGrafter"/>
</dbReference>
<evidence type="ECO:0000256" key="2">
    <source>
        <dbReference type="ARBA" id="ARBA00001946"/>
    </source>
</evidence>
<dbReference type="InterPro" id="IPR005135">
    <property type="entry name" value="Endo/exonuclease/phosphatase"/>
</dbReference>
<dbReference type="SUPFAM" id="SSF56219">
    <property type="entry name" value="DNase I-like"/>
    <property type="match status" value="1"/>
</dbReference>
<accession>A0A0D0BGQ1</accession>
<evidence type="ECO:0000259" key="11">
    <source>
        <dbReference type="Pfam" id="PF03372"/>
    </source>
</evidence>
<dbReference type="HOGENOM" id="CLU_042307_0_0_1"/>
<comment type="cofactor">
    <cofactor evidence="2">
        <name>Mg(2+)</name>
        <dbReference type="ChEBI" id="CHEBI:18420"/>
    </cofactor>
</comment>
<evidence type="ECO:0000256" key="3">
    <source>
        <dbReference type="ARBA" id="ARBA00004322"/>
    </source>
</evidence>
<keyword evidence="7" id="KW-0378">Hydrolase</keyword>
<dbReference type="Proteomes" id="UP000053593">
    <property type="component" value="Unassembled WGS sequence"/>
</dbReference>
<keyword evidence="9" id="KW-0234">DNA repair</keyword>
<evidence type="ECO:0000256" key="9">
    <source>
        <dbReference type="ARBA" id="ARBA00023204"/>
    </source>
</evidence>
<dbReference type="Gene3D" id="3.60.10.10">
    <property type="entry name" value="Endonuclease/exonuclease/phosphatase"/>
    <property type="match status" value="1"/>
</dbReference>
<dbReference type="GO" id="GO:0070260">
    <property type="term" value="F:5'-tyrosyl-DNA phosphodiesterase activity"/>
    <property type="evidence" value="ECO:0007669"/>
    <property type="project" value="TreeGrafter"/>
</dbReference>
<dbReference type="InterPro" id="IPR051547">
    <property type="entry name" value="TDP2-like"/>
</dbReference>
<dbReference type="AlphaFoldDB" id="A0A0D0BGQ1"/>
<dbReference type="EMBL" id="KN834765">
    <property type="protein sequence ID" value="KIK63080.1"/>
    <property type="molecule type" value="Genomic_DNA"/>
</dbReference>
<reference evidence="12 13" key="1">
    <citation type="submission" date="2014-04" db="EMBL/GenBank/DDBJ databases">
        <title>Evolutionary Origins and Diversification of the Mycorrhizal Mutualists.</title>
        <authorList>
            <consortium name="DOE Joint Genome Institute"/>
            <consortium name="Mycorrhizal Genomics Consortium"/>
            <person name="Kohler A."/>
            <person name="Kuo A."/>
            <person name="Nagy L.G."/>
            <person name="Floudas D."/>
            <person name="Copeland A."/>
            <person name="Barry K.W."/>
            <person name="Cichocki N."/>
            <person name="Veneault-Fourrey C."/>
            <person name="LaButti K."/>
            <person name="Lindquist E.A."/>
            <person name="Lipzen A."/>
            <person name="Lundell T."/>
            <person name="Morin E."/>
            <person name="Murat C."/>
            <person name="Riley R."/>
            <person name="Ohm R."/>
            <person name="Sun H."/>
            <person name="Tunlid A."/>
            <person name="Henrissat B."/>
            <person name="Grigoriev I.V."/>
            <person name="Hibbett D.S."/>
            <person name="Martin F."/>
        </authorList>
    </citation>
    <scope>NUCLEOTIDE SEQUENCE [LARGE SCALE GENOMIC DNA]</scope>
    <source>
        <strain evidence="12 13">FD-317 M1</strain>
    </source>
</reference>
<dbReference type="OrthoDB" id="9975959at2759"/>
<evidence type="ECO:0000256" key="5">
    <source>
        <dbReference type="ARBA" id="ARBA00022723"/>
    </source>
</evidence>
<keyword evidence="8" id="KW-0460">Magnesium</keyword>
<evidence type="ECO:0000256" key="10">
    <source>
        <dbReference type="ARBA" id="ARBA00023242"/>
    </source>
</evidence>
<gene>
    <name evidence="12" type="ORF">GYMLUDRAFT_72317</name>
</gene>
<dbReference type="GO" id="GO:0006302">
    <property type="term" value="P:double-strand break repair"/>
    <property type="evidence" value="ECO:0007669"/>
    <property type="project" value="TreeGrafter"/>
</dbReference>
<feature type="domain" description="Endonuclease/exonuclease/phosphatase" evidence="11">
    <location>
        <begin position="46"/>
        <end position="303"/>
    </location>
</feature>
<keyword evidence="6" id="KW-0227">DNA damage</keyword>
<evidence type="ECO:0000256" key="1">
    <source>
        <dbReference type="ARBA" id="ARBA00001936"/>
    </source>
</evidence>
<evidence type="ECO:0000256" key="6">
    <source>
        <dbReference type="ARBA" id="ARBA00022763"/>
    </source>
</evidence>
<evidence type="ECO:0000256" key="4">
    <source>
        <dbReference type="ARBA" id="ARBA00022722"/>
    </source>
</evidence>
<keyword evidence="10" id="KW-0539">Nucleus</keyword>
<protein>
    <recommendedName>
        <fullName evidence="11">Endonuclease/exonuclease/phosphatase domain-containing protein</fullName>
    </recommendedName>
</protein>
<dbReference type="GO" id="GO:0046872">
    <property type="term" value="F:metal ion binding"/>
    <property type="evidence" value="ECO:0007669"/>
    <property type="project" value="UniProtKB-KW"/>
</dbReference>
<comment type="cofactor">
    <cofactor evidence="1">
        <name>Mn(2+)</name>
        <dbReference type="ChEBI" id="CHEBI:29035"/>
    </cofactor>
</comment>
<dbReference type="PANTHER" id="PTHR15822:SF4">
    <property type="entry name" value="TYROSYL-DNA PHOSPHODIESTERASE 2"/>
    <property type="match status" value="1"/>
</dbReference>
<evidence type="ECO:0000256" key="7">
    <source>
        <dbReference type="ARBA" id="ARBA00022801"/>
    </source>
</evidence>